<dbReference type="Pfam" id="PF08522">
    <property type="entry name" value="BT_3987-like_N"/>
    <property type="match status" value="1"/>
</dbReference>
<evidence type="ECO:0000313" key="4">
    <source>
        <dbReference type="EMBL" id="KXT51304.1"/>
    </source>
</evidence>
<feature type="domain" description="BT-3987-like N-terminal" evidence="2">
    <location>
        <begin position="34"/>
        <end position="154"/>
    </location>
</feature>
<dbReference type="EMBL" id="LTDF01000075">
    <property type="protein sequence ID" value="KXT51304.1"/>
    <property type="molecule type" value="Genomic_DNA"/>
</dbReference>
<gene>
    <name evidence="4" type="ORF">HMPREF2531_02092</name>
</gene>
<comment type="caution">
    <text evidence="4">The sequence shown here is derived from an EMBL/GenBank/DDBJ whole genome shotgun (WGS) entry which is preliminary data.</text>
</comment>
<feature type="signal peptide" evidence="1">
    <location>
        <begin position="1"/>
        <end position="21"/>
    </location>
</feature>
<dbReference type="InterPro" id="IPR013728">
    <property type="entry name" value="BT_3987-like_N"/>
</dbReference>
<name>A0A139LIR4_9BACE</name>
<dbReference type="Gene3D" id="2.60.40.1740">
    <property type="entry name" value="hypothetical protein (bacova_03559)"/>
    <property type="match status" value="1"/>
</dbReference>
<feature type="chain" id="PRO_5007487313" description="DUF4361 domain-containing protein" evidence="1">
    <location>
        <begin position="22"/>
        <end position="310"/>
    </location>
</feature>
<proteinExistence type="predicted"/>
<feature type="domain" description="BT-3044-like C-terminal" evidence="3">
    <location>
        <begin position="162"/>
        <end position="282"/>
    </location>
</feature>
<dbReference type="Proteomes" id="UP000070319">
    <property type="component" value="Unassembled WGS sequence"/>
</dbReference>
<evidence type="ECO:0008006" key="6">
    <source>
        <dbReference type="Google" id="ProtNLM"/>
    </source>
</evidence>
<protein>
    <recommendedName>
        <fullName evidence="6">DUF4361 domain-containing protein</fullName>
    </recommendedName>
</protein>
<evidence type="ECO:0000259" key="2">
    <source>
        <dbReference type="Pfam" id="PF08522"/>
    </source>
</evidence>
<evidence type="ECO:0000313" key="5">
    <source>
        <dbReference type="Proteomes" id="UP000070319"/>
    </source>
</evidence>
<dbReference type="Pfam" id="PF14274">
    <property type="entry name" value="BT_3044-like_C"/>
    <property type="match status" value="1"/>
</dbReference>
<dbReference type="PATRIC" id="fig|329854.7.peg.2131"/>
<sequence length="310" mass="35636">MKNMKNKIFMSLLLGAMLLTACDDEAPMERSLYPETVYLVGAKDKIITRELNLGYDQDTVYASVAVSGTLPTEKNVIAEVEQIPEAILRYNDRELGTNDVLYQNLPADIYSIPDPAVTVPAGEPYGTLPIYIEPATLHVDSLYMIALKLKSTSDFALTKTDTVVLMKFNIVNDYSGLYYMDAIIKDVANPSDSVTYKTSRNLQAVRDGRTVRMYHMQNEWSKGATDYRPNYCFNITVNDDNTVSLSTWDKFKILGYEGVYHPDIRVYELWYKFEENGVTKTCRGFLYKERKTDDEQRIINDWMDEHRKYD</sequence>
<reference evidence="4 5" key="1">
    <citation type="submission" date="2016-02" db="EMBL/GenBank/DDBJ databases">
        <authorList>
            <person name="Wen L."/>
            <person name="He K."/>
            <person name="Yang H."/>
        </authorList>
    </citation>
    <scope>NUCLEOTIDE SEQUENCE [LARGE SCALE GENOMIC DNA]</scope>
    <source>
        <strain evidence="4 5">KLE1704</strain>
    </source>
</reference>
<keyword evidence="1" id="KW-0732">Signal</keyword>
<evidence type="ECO:0000256" key="1">
    <source>
        <dbReference type="SAM" id="SignalP"/>
    </source>
</evidence>
<dbReference type="PROSITE" id="PS51257">
    <property type="entry name" value="PROKAR_LIPOPROTEIN"/>
    <property type="match status" value="1"/>
</dbReference>
<organism evidence="4">
    <name type="scientific">Bacteroides intestinalis</name>
    <dbReference type="NCBI Taxonomy" id="329854"/>
    <lineage>
        <taxon>Bacteria</taxon>
        <taxon>Pseudomonadati</taxon>
        <taxon>Bacteroidota</taxon>
        <taxon>Bacteroidia</taxon>
        <taxon>Bacteroidales</taxon>
        <taxon>Bacteroidaceae</taxon>
        <taxon>Bacteroides</taxon>
    </lineage>
</organism>
<dbReference type="AlphaFoldDB" id="A0A139LIR4"/>
<dbReference type="InterPro" id="IPR025371">
    <property type="entry name" value="BT_3044-like_C"/>
</dbReference>
<evidence type="ECO:0000259" key="3">
    <source>
        <dbReference type="Pfam" id="PF14274"/>
    </source>
</evidence>
<accession>A0A139LIR4</accession>